<dbReference type="OrthoDB" id="5421757at2759"/>
<keyword evidence="2" id="KW-1185">Reference proteome</keyword>
<gene>
    <name evidence="1" type="ORF">Egran_04169</name>
</gene>
<comment type="caution">
    <text evidence="1">The sequence shown here is derived from an EMBL/GenBank/DDBJ whole genome shotgun (WGS) entry which is preliminary data.</text>
</comment>
<organism evidence="1 2">
    <name type="scientific">Elaphomyces granulatus</name>
    <dbReference type="NCBI Taxonomy" id="519963"/>
    <lineage>
        <taxon>Eukaryota</taxon>
        <taxon>Fungi</taxon>
        <taxon>Dikarya</taxon>
        <taxon>Ascomycota</taxon>
        <taxon>Pezizomycotina</taxon>
        <taxon>Eurotiomycetes</taxon>
        <taxon>Eurotiomycetidae</taxon>
        <taxon>Eurotiales</taxon>
        <taxon>Elaphomycetaceae</taxon>
        <taxon>Elaphomyces</taxon>
    </lineage>
</organism>
<sequence>MTSNMTRVNKAMKRAVKDKEAVSNPLTPFIKTPTVLQPFLEALTPEEVYLVHIDPHRSAFKRQLFVLPALLNVAIVLLVAYRAYKGLYFYPGILATLVGLSTSMSIDTSALSWKELVGHVLRRAVIFAIDYFLLTLFLPWPIRFIKGPVKWRRAIGFCEREVVVRRSRKTWSQKLVRNRWIYDDAETVRGRVVPAVGPIRIQKSGFLLVDADWDLDYDAMVLAHQLVDLTRKGQGVQLDEFRTAVFVHTDEDGWLIWRVADEGKEQVAQRDKIVAMKDKLTAIGKEDLFFQWVELIQFESTRPGGFTPERQRMAMSEVQQMFANEGVDFSSLWQDVGGIERDLPEPN</sequence>
<accession>A0A232LV71</accession>
<protein>
    <submittedName>
        <fullName evidence="1">Uncharacterized protein</fullName>
    </submittedName>
</protein>
<dbReference type="AlphaFoldDB" id="A0A232LV71"/>
<evidence type="ECO:0000313" key="1">
    <source>
        <dbReference type="EMBL" id="OXV08070.1"/>
    </source>
</evidence>
<dbReference type="Proteomes" id="UP000243515">
    <property type="component" value="Unassembled WGS sequence"/>
</dbReference>
<name>A0A232LV71_9EURO</name>
<evidence type="ECO:0000313" key="2">
    <source>
        <dbReference type="Proteomes" id="UP000243515"/>
    </source>
</evidence>
<proteinExistence type="predicted"/>
<dbReference type="EMBL" id="NPHW01004336">
    <property type="protein sequence ID" value="OXV08070.1"/>
    <property type="molecule type" value="Genomic_DNA"/>
</dbReference>
<reference evidence="1 2" key="1">
    <citation type="journal article" date="2015" name="Environ. Microbiol.">
        <title>Metagenome sequence of Elaphomyces granulatus from sporocarp tissue reveals Ascomycota ectomycorrhizal fingerprints of genome expansion and a Proteobacteria-rich microbiome.</title>
        <authorList>
            <person name="Quandt C.A."/>
            <person name="Kohler A."/>
            <person name="Hesse C.N."/>
            <person name="Sharpton T.J."/>
            <person name="Martin F."/>
            <person name="Spatafora J.W."/>
        </authorList>
    </citation>
    <scope>NUCLEOTIDE SEQUENCE [LARGE SCALE GENOMIC DNA]</scope>
    <source>
        <strain evidence="1 2">OSC145934</strain>
    </source>
</reference>